<dbReference type="EMBL" id="CP117884">
    <property type="protein sequence ID" value="WDF83815.1"/>
    <property type="molecule type" value="Genomic_DNA"/>
</dbReference>
<accession>A0ABY7X0X4</accession>
<dbReference type="RefSeq" id="WP_274262235.1">
    <property type="nucleotide sequence ID" value="NZ_CP117884.1"/>
</dbReference>
<name>A0ABY7X0X4_9LACO</name>
<sequence>MKIKVSSDLNSQVHQDSVAIRQAVFVQEQHVPADLEVDAEEGRAIYFTGYNDDGVPVATLRLLPEDYGFHVQRVAVAKAGRGLGLGREMITAAIQYGKEHGAQSLQLGAQVHATGFYERLGFKYTAKPQFLDAGIPHREMIYTY</sequence>
<dbReference type="EC" id="2.3.1.-" evidence="2"/>
<gene>
    <name evidence="2" type="ORF">PQ472_04505</name>
</gene>
<dbReference type="PANTHER" id="PTHR13355">
    <property type="entry name" value="GLUCOSAMINE 6-PHOSPHATE N-ACETYLTRANSFERASE"/>
    <property type="match status" value="1"/>
</dbReference>
<keyword evidence="3" id="KW-1185">Reference proteome</keyword>
<dbReference type="InterPro" id="IPR039143">
    <property type="entry name" value="GNPNAT1-like"/>
</dbReference>
<reference evidence="2 3" key="1">
    <citation type="submission" date="2023-02" db="EMBL/GenBank/DDBJ databases">
        <title>Genome sequence of Lacticaseibacillus sp. KACC 23028.</title>
        <authorList>
            <person name="Kim S."/>
            <person name="Heo J."/>
            <person name="Kwon S.-W."/>
        </authorList>
    </citation>
    <scope>NUCLEOTIDE SEQUENCE [LARGE SCALE GENOMIC DNA]</scope>
    <source>
        <strain evidence="2 3">KACC 23028</strain>
    </source>
</reference>
<dbReference type="GO" id="GO:0016746">
    <property type="term" value="F:acyltransferase activity"/>
    <property type="evidence" value="ECO:0007669"/>
    <property type="project" value="UniProtKB-KW"/>
</dbReference>
<dbReference type="Pfam" id="PF13673">
    <property type="entry name" value="Acetyltransf_10"/>
    <property type="match status" value="1"/>
</dbReference>
<dbReference type="PROSITE" id="PS51186">
    <property type="entry name" value="GNAT"/>
    <property type="match status" value="1"/>
</dbReference>
<dbReference type="InterPro" id="IPR000182">
    <property type="entry name" value="GNAT_dom"/>
</dbReference>
<feature type="domain" description="N-acetyltransferase" evidence="1">
    <location>
        <begin position="1"/>
        <end position="144"/>
    </location>
</feature>
<keyword evidence="2" id="KW-0808">Transferase</keyword>
<evidence type="ECO:0000259" key="1">
    <source>
        <dbReference type="PROSITE" id="PS51186"/>
    </source>
</evidence>
<organism evidence="2 3">
    <name type="scientific">Lacticaseibacillus pabuli</name>
    <dbReference type="NCBI Taxonomy" id="3025672"/>
    <lineage>
        <taxon>Bacteria</taxon>
        <taxon>Bacillati</taxon>
        <taxon>Bacillota</taxon>
        <taxon>Bacilli</taxon>
        <taxon>Lactobacillales</taxon>
        <taxon>Lactobacillaceae</taxon>
        <taxon>Lacticaseibacillus</taxon>
    </lineage>
</organism>
<dbReference type="PANTHER" id="PTHR13355:SF11">
    <property type="entry name" value="GLUCOSAMINE 6-PHOSPHATE N-ACETYLTRANSFERASE"/>
    <property type="match status" value="1"/>
</dbReference>
<dbReference type="SUPFAM" id="SSF55729">
    <property type="entry name" value="Acyl-CoA N-acyltransferases (Nat)"/>
    <property type="match status" value="1"/>
</dbReference>
<dbReference type="Gene3D" id="3.40.630.30">
    <property type="match status" value="1"/>
</dbReference>
<protein>
    <submittedName>
        <fullName evidence="2">GNAT family N-acetyltransferase</fullName>
        <ecNumber evidence="2">2.3.1.-</ecNumber>
    </submittedName>
</protein>
<keyword evidence="2" id="KW-0012">Acyltransferase</keyword>
<dbReference type="CDD" id="cd04301">
    <property type="entry name" value="NAT_SF"/>
    <property type="match status" value="1"/>
</dbReference>
<dbReference type="Proteomes" id="UP001220377">
    <property type="component" value="Chromosome"/>
</dbReference>
<evidence type="ECO:0000313" key="3">
    <source>
        <dbReference type="Proteomes" id="UP001220377"/>
    </source>
</evidence>
<evidence type="ECO:0000313" key="2">
    <source>
        <dbReference type="EMBL" id="WDF83815.1"/>
    </source>
</evidence>
<proteinExistence type="predicted"/>
<dbReference type="InterPro" id="IPR016181">
    <property type="entry name" value="Acyl_CoA_acyltransferase"/>
</dbReference>